<name>A0ABT5MKS7_9BURK</name>
<evidence type="ECO:0008006" key="3">
    <source>
        <dbReference type="Google" id="ProtNLM"/>
    </source>
</evidence>
<dbReference type="RefSeq" id="WP_273929665.1">
    <property type="nucleotide sequence ID" value="NZ_JAQSIO010000016.1"/>
</dbReference>
<reference evidence="1 2" key="1">
    <citation type="submission" date="2023-02" db="EMBL/GenBank/DDBJ databases">
        <title>Bacterial whole genome sequence for Curvibacter sp. HBC28.</title>
        <authorList>
            <person name="Le V."/>
            <person name="Ko S.-R."/>
            <person name="Ahn C.-Y."/>
            <person name="Oh H.-M."/>
        </authorList>
    </citation>
    <scope>NUCLEOTIDE SEQUENCE [LARGE SCALE GENOMIC DNA]</scope>
    <source>
        <strain evidence="1 2">HBC28</strain>
    </source>
</reference>
<comment type="caution">
    <text evidence="1">The sequence shown here is derived from an EMBL/GenBank/DDBJ whole genome shotgun (WGS) entry which is preliminary data.</text>
</comment>
<proteinExistence type="predicted"/>
<sequence>MDNAQTTEPTLEQLLHNALMQVAKPLLDEQARLTQRIEQLECQVAALQAR</sequence>
<accession>A0ABT5MKS7</accession>
<dbReference type="EMBL" id="JAQSIO010000016">
    <property type="protein sequence ID" value="MDD0817196.1"/>
    <property type="molecule type" value="Genomic_DNA"/>
</dbReference>
<dbReference type="Proteomes" id="UP001528672">
    <property type="component" value="Unassembled WGS sequence"/>
</dbReference>
<evidence type="ECO:0000313" key="2">
    <source>
        <dbReference type="Proteomes" id="UP001528672"/>
    </source>
</evidence>
<organism evidence="1 2">
    <name type="scientific">Curvibacter microcysteis</name>
    <dbReference type="NCBI Taxonomy" id="3026419"/>
    <lineage>
        <taxon>Bacteria</taxon>
        <taxon>Pseudomonadati</taxon>
        <taxon>Pseudomonadota</taxon>
        <taxon>Betaproteobacteria</taxon>
        <taxon>Burkholderiales</taxon>
        <taxon>Comamonadaceae</taxon>
        <taxon>Curvibacter</taxon>
    </lineage>
</organism>
<protein>
    <recommendedName>
        <fullName evidence="3">DUF904 domain-containing protein</fullName>
    </recommendedName>
</protein>
<gene>
    <name evidence="1" type="ORF">PSQ39_21355</name>
</gene>
<keyword evidence="2" id="KW-1185">Reference proteome</keyword>
<evidence type="ECO:0000313" key="1">
    <source>
        <dbReference type="EMBL" id="MDD0817196.1"/>
    </source>
</evidence>